<dbReference type="Proteomes" id="UP000317557">
    <property type="component" value="Unassembled WGS sequence"/>
</dbReference>
<keyword evidence="1" id="KW-1133">Transmembrane helix</keyword>
<name>A0A521B809_9BACT</name>
<dbReference type="EMBL" id="FXTP01000002">
    <property type="protein sequence ID" value="SMO43141.1"/>
    <property type="molecule type" value="Genomic_DNA"/>
</dbReference>
<evidence type="ECO:0000259" key="2">
    <source>
        <dbReference type="Pfam" id="PF04892"/>
    </source>
</evidence>
<evidence type="ECO:0000313" key="4">
    <source>
        <dbReference type="Proteomes" id="UP000317557"/>
    </source>
</evidence>
<dbReference type="Pfam" id="PF04892">
    <property type="entry name" value="VanZ"/>
    <property type="match status" value="1"/>
</dbReference>
<feature type="transmembrane region" description="Helical" evidence="1">
    <location>
        <begin position="53"/>
        <end position="70"/>
    </location>
</feature>
<keyword evidence="1" id="KW-0812">Transmembrane</keyword>
<organism evidence="3 4">
    <name type="scientific">Gracilimonas mengyeensis</name>
    <dbReference type="NCBI Taxonomy" id="1302730"/>
    <lineage>
        <taxon>Bacteria</taxon>
        <taxon>Pseudomonadati</taxon>
        <taxon>Balneolota</taxon>
        <taxon>Balneolia</taxon>
        <taxon>Balneolales</taxon>
        <taxon>Balneolaceae</taxon>
        <taxon>Gracilimonas</taxon>
    </lineage>
</organism>
<keyword evidence="1" id="KW-0472">Membrane</keyword>
<evidence type="ECO:0000256" key="1">
    <source>
        <dbReference type="SAM" id="Phobius"/>
    </source>
</evidence>
<keyword evidence="4" id="KW-1185">Reference proteome</keyword>
<sequence>MFGAWSFLYGIVRFFRGHLKLYPVLIWGTIFGLSVEILQHFLPTNRSFELMDLAADLAGTFVAIGILYLLERQFPWFRNNQKK</sequence>
<feature type="domain" description="VanZ-like" evidence="2">
    <location>
        <begin position="14"/>
        <end position="70"/>
    </location>
</feature>
<evidence type="ECO:0000313" key="3">
    <source>
        <dbReference type="EMBL" id="SMO43141.1"/>
    </source>
</evidence>
<dbReference type="InterPro" id="IPR006976">
    <property type="entry name" value="VanZ-like"/>
</dbReference>
<proteinExistence type="predicted"/>
<reference evidence="3 4" key="1">
    <citation type="submission" date="2017-05" db="EMBL/GenBank/DDBJ databases">
        <authorList>
            <person name="Varghese N."/>
            <person name="Submissions S."/>
        </authorList>
    </citation>
    <scope>NUCLEOTIDE SEQUENCE [LARGE SCALE GENOMIC DNA]</scope>
    <source>
        <strain evidence="3 4">DSM 21985</strain>
    </source>
</reference>
<feature type="transmembrane region" description="Helical" evidence="1">
    <location>
        <begin position="21"/>
        <end position="41"/>
    </location>
</feature>
<protein>
    <submittedName>
        <fullName evidence="3">VanZ like family protein</fullName>
    </submittedName>
</protein>
<dbReference type="AlphaFoldDB" id="A0A521B809"/>
<gene>
    <name evidence="3" type="ORF">SAMN06265219_10283</name>
</gene>
<accession>A0A521B809</accession>